<dbReference type="PANTHER" id="PTHR31469:SF2">
    <property type="entry name" value="EXPRESSED PROTEIN"/>
    <property type="match status" value="1"/>
</dbReference>
<dbReference type="Proteomes" id="UP001472677">
    <property type="component" value="Unassembled WGS sequence"/>
</dbReference>
<dbReference type="InterPro" id="IPR055502">
    <property type="entry name" value="DUF7074"/>
</dbReference>
<protein>
    <recommendedName>
        <fullName evidence="2">DUF7074 domain-containing protein</fullName>
    </recommendedName>
</protein>
<dbReference type="PANTHER" id="PTHR31469">
    <property type="entry name" value="OS07G0633600 PROTEIN"/>
    <property type="match status" value="1"/>
</dbReference>
<organism evidence="3 4">
    <name type="scientific">Hibiscus sabdariffa</name>
    <name type="common">roselle</name>
    <dbReference type="NCBI Taxonomy" id="183260"/>
    <lineage>
        <taxon>Eukaryota</taxon>
        <taxon>Viridiplantae</taxon>
        <taxon>Streptophyta</taxon>
        <taxon>Embryophyta</taxon>
        <taxon>Tracheophyta</taxon>
        <taxon>Spermatophyta</taxon>
        <taxon>Magnoliopsida</taxon>
        <taxon>eudicotyledons</taxon>
        <taxon>Gunneridae</taxon>
        <taxon>Pentapetalae</taxon>
        <taxon>rosids</taxon>
        <taxon>malvids</taxon>
        <taxon>Malvales</taxon>
        <taxon>Malvaceae</taxon>
        <taxon>Malvoideae</taxon>
        <taxon>Hibiscus</taxon>
    </lineage>
</organism>
<proteinExistence type="predicted"/>
<feature type="chain" id="PRO_5045044128" description="DUF7074 domain-containing protein" evidence="1">
    <location>
        <begin position="22"/>
        <end position="167"/>
    </location>
</feature>
<accession>A0ABR2BFM0</accession>
<feature type="signal peptide" evidence="1">
    <location>
        <begin position="1"/>
        <end position="21"/>
    </location>
</feature>
<keyword evidence="1" id="KW-0732">Signal</keyword>
<dbReference type="Pfam" id="PF23269">
    <property type="entry name" value="DUF7074"/>
    <property type="match status" value="1"/>
</dbReference>
<keyword evidence="4" id="KW-1185">Reference proteome</keyword>
<sequence length="167" mass="18750">MIANIFLTIFVIAALVVTIIAATYEPDDTLFNSPTNITTFLTSTSNSTFQFYNTVVRTGEDLMAANQTAIATLVNVTDAVETNDKSTDETSSSGCEFNPIEPLESRDPEVFQLMMQKAIERFNRIGKPTPGPEGNTSDMAWRFRPKQGMSTSFHKDYRWFVIDRLEN</sequence>
<evidence type="ECO:0000256" key="1">
    <source>
        <dbReference type="SAM" id="SignalP"/>
    </source>
</evidence>
<evidence type="ECO:0000313" key="4">
    <source>
        <dbReference type="Proteomes" id="UP001472677"/>
    </source>
</evidence>
<feature type="domain" description="DUF7074" evidence="2">
    <location>
        <begin position="101"/>
        <end position="167"/>
    </location>
</feature>
<evidence type="ECO:0000259" key="2">
    <source>
        <dbReference type="Pfam" id="PF23269"/>
    </source>
</evidence>
<gene>
    <name evidence="3" type="ORF">V6N12_074044</name>
</gene>
<comment type="caution">
    <text evidence="3">The sequence shown here is derived from an EMBL/GenBank/DDBJ whole genome shotgun (WGS) entry which is preliminary data.</text>
</comment>
<reference evidence="3 4" key="1">
    <citation type="journal article" date="2024" name="G3 (Bethesda)">
        <title>Genome assembly of Hibiscus sabdariffa L. provides insights into metabolisms of medicinal natural products.</title>
        <authorList>
            <person name="Kim T."/>
        </authorList>
    </citation>
    <scope>NUCLEOTIDE SEQUENCE [LARGE SCALE GENOMIC DNA]</scope>
    <source>
        <strain evidence="3">TK-2024</strain>
        <tissue evidence="3">Old leaves</tissue>
    </source>
</reference>
<dbReference type="EMBL" id="JBBPBM010000120">
    <property type="protein sequence ID" value="KAK8505982.1"/>
    <property type="molecule type" value="Genomic_DNA"/>
</dbReference>
<name>A0ABR2BFM0_9ROSI</name>
<evidence type="ECO:0000313" key="3">
    <source>
        <dbReference type="EMBL" id="KAK8505982.1"/>
    </source>
</evidence>